<dbReference type="GO" id="GO:0016757">
    <property type="term" value="F:glycosyltransferase activity"/>
    <property type="evidence" value="ECO:0007669"/>
    <property type="project" value="InterPro"/>
</dbReference>
<dbReference type="Proteomes" id="UP000031623">
    <property type="component" value="Chromosome"/>
</dbReference>
<protein>
    <submittedName>
        <fullName evidence="4">Group 1 glycosyl transferase</fullName>
    </submittedName>
</protein>
<feature type="transmembrane region" description="Helical" evidence="1">
    <location>
        <begin position="94"/>
        <end position="113"/>
    </location>
</feature>
<dbReference type="Pfam" id="PF13439">
    <property type="entry name" value="Glyco_transf_4"/>
    <property type="match status" value="1"/>
</dbReference>
<dbReference type="KEGG" id="tig:THII_2300"/>
<evidence type="ECO:0000313" key="5">
    <source>
        <dbReference type="Proteomes" id="UP000031623"/>
    </source>
</evidence>
<keyword evidence="5" id="KW-1185">Reference proteome</keyword>
<gene>
    <name evidence="4" type="ORF">THII_2300</name>
</gene>
<dbReference type="AlphaFoldDB" id="A0A090ALC1"/>
<evidence type="ECO:0000259" key="3">
    <source>
        <dbReference type="Pfam" id="PF13439"/>
    </source>
</evidence>
<keyword evidence="1" id="KW-0812">Transmembrane</keyword>
<dbReference type="HOGENOM" id="CLU_009583_27_5_6"/>
<dbReference type="STRING" id="40754.THII_2300"/>
<name>A0A090ALC1_9GAMM</name>
<dbReference type="InterPro" id="IPR001296">
    <property type="entry name" value="Glyco_trans_1"/>
</dbReference>
<accession>A0A090ALC1</accession>
<proteinExistence type="predicted"/>
<evidence type="ECO:0000259" key="2">
    <source>
        <dbReference type="Pfam" id="PF00534"/>
    </source>
</evidence>
<organism evidence="4 5">
    <name type="scientific">Thioploca ingrica</name>
    <dbReference type="NCBI Taxonomy" id="40754"/>
    <lineage>
        <taxon>Bacteria</taxon>
        <taxon>Pseudomonadati</taxon>
        <taxon>Pseudomonadota</taxon>
        <taxon>Gammaproteobacteria</taxon>
        <taxon>Thiotrichales</taxon>
        <taxon>Thiotrichaceae</taxon>
        <taxon>Thioploca</taxon>
    </lineage>
</organism>
<sequence length="364" mass="41578">MLNSEYPPLGGGQGNANKYLYEEFKNYSNLEIDIITASVNDKKVEISTLGKIYYLDIGKKNTNLHWQSAKELIVYSIKSLRLALKLYRNRKYDFIVAWSGVPSGFLAYVLFLIKKVPYITLLRGADVPFFEQRWKYLDRFIFCWLSPIVWKNSKFVITNSSKLRELALQLSPKQHFYLIPNGIDSKKFQGKDYELHDKLRILSVGRLNEIKGFSYLIEALRDINGVSLTIIGNGPLLEKLKYQSKGLDVTFLGNVAHDKLIDIYRSNDVFVLPSLNEGMSNTVLEAMACGLPLILTNVGGSFELVNGNGFIVSTKNSKAIKEKITEFLKDRSLINTMGMRSRQLAENMSWSKVAQDYFELFEKV</sequence>
<keyword evidence="1" id="KW-1133">Transmembrane helix</keyword>
<dbReference type="PANTHER" id="PTHR45947:SF15">
    <property type="entry name" value="TEICHURONIC ACID BIOSYNTHESIS GLYCOSYLTRANSFERASE TUAC-RELATED"/>
    <property type="match status" value="1"/>
</dbReference>
<dbReference type="InterPro" id="IPR050194">
    <property type="entry name" value="Glycosyltransferase_grp1"/>
</dbReference>
<dbReference type="Pfam" id="PF00534">
    <property type="entry name" value="Glycos_transf_1"/>
    <property type="match status" value="1"/>
</dbReference>
<keyword evidence="4" id="KW-0808">Transferase</keyword>
<dbReference type="EMBL" id="AP014633">
    <property type="protein sequence ID" value="BAP56597.1"/>
    <property type="molecule type" value="Genomic_DNA"/>
</dbReference>
<dbReference type="InterPro" id="IPR028098">
    <property type="entry name" value="Glyco_trans_4-like_N"/>
</dbReference>
<feature type="domain" description="Glycosyl transferase family 1" evidence="2">
    <location>
        <begin position="196"/>
        <end position="342"/>
    </location>
</feature>
<dbReference type="PANTHER" id="PTHR45947">
    <property type="entry name" value="SULFOQUINOVOSYL TRANSFERASE SQD2"/>
    <property type="match status" value="1"/>
</dbReference>
<dbReference type="CDD" id="cd03801">
    <property type="entry name" value="GT4_PimA-like"/>
    <property type="match status" value="1"/>
</dbReference>
<feature type="domain" description="Glycosyltransferase subfamily 4-like N-terminal" evidence="3">
    <location>
        <begin position="70"/>
        <end position="185"/>
    </location>
</feature>
<dbReference type="Gene3D" id="3.40.50.2000">
    <property type="entry name" value="Glycogen Phosphorylase B"/>
    <property type="match status" value="2"/>
</dbReference>
<keyword evidence="1" id="KW-0472">Membrane</keyword>
<dbReference type="SUPFAM" id="SSF53756">
    <property type="entry name" value="UDP-Glycosyltransferase/glycogen phosphorylase"/>
    <property type="match status" value="1"/>
</dbReference>
<evidence type="ECO:0000256" key="1">
    <source>
        <dbReference type="SAM" id="Phobius"/>
    </source>
</evidence>
<reference evidence="4 5" key="1">
    <citation type="journal article" date="2014" name="ISME J.">
        <title>Ecophysiology of Thioploca ingrica as revealed by the complete genome sequence supplemented with proteomic evidence.</title>
        <authorList>
            <person name="Kojima H."/>
            <person name="Ogura Y."/>
            <person name="Yamamoto N."/>
            <person name="Togashi T."/>
            <person name="Mori H."/>
            <person name="Watanabe T."/>
            <person name="Nemoto F."/>
            <person name="Kurokawa K."/>
            <person name="Hayashi T."/>
            <person name="Fukui M."/>
        </authorList>
    </citation>
    <scope>NUCLEOTIDE SEQUENCE [LARGE SCALE GENOMIC DNA]</scope>
</reference>
<evidence type="ECO:0000313" key="4">
    <source>
        <dbReference type="EMBL" id="BAP56597.1"/>
    </source>
</evidence>